<dbReference type="Proteomes" id="UP001500218">
    <property type="component" value="Unassembled WGS sequence"/>
</dbReference>
<sequence>MTRVMVDGRLARGERTRANVLDAAVRLASVEGLGGLSLSQLAQRLPVSKSALFAHWASKEELQLATIEHAREQFGDLVLRPALANPRGVRRLFAVHESRLRFYADGVLPGGCFFVGAQYEYDAREGAVHDRLCEVSAEWLTTLERLAGEAVAIGDLAEDTDPDLLAFAVDAAGTAAVYRARMVDPERAYTLSRGAVLRLLRPLLTDPTLLPEE</sequence>
<evidence type="ECO:0000256" key="2">
    <source>
        <dbReference type="ARBA" id="ARBA00023125"/>
    </source>
</evidence>
<organism evidence="6 7">
    <name type="scientific">Luedemannella flava</name>
    <dbReference type="NCBI Taxonomy" id="349316"/>
    <lineage>
        <taxon>Bacteria</taxon>
        <taxon>Bacillati</taxon>
        <taxon>Actinomycetota</taxon>
        <taxon>Actinomycetes</taxon>
        <taxon>Micromonosporales</taxon>
        <taxon>Micromonosporaceae</taxon>
        <taxon>Luedemannella</taxon>
    </lineage>
</organism>
<dbReference type="Pfam" id="PF16925">
    <property type="entry name" value="TetR_C_13"/>
    <property type="match status" value="1"/>
</dbReference>
<dbReference type="PANTHER" id="PTHR47506">
    <property type="entry name" value="TRANSCRIPTIONAL REGULATORY PROTEIN"/>
    <property type="match status" value="1"/>
</dbReference>
<dbReference type="SUPFAM" id="SSF46689">
    <property type="entry name" value="Homeodomain-like"/>
    <property type="match status" value="1"/>
</dbReference>
<evidence type="ECO:0000259" key="5">
    <source>
        <dbReference type="PROSITE" id="PS50977"/>
    </source>
</evidence>
<accession>A0ABN2LRY1</accession>
<dbReference type="PANTHER" id="PTHR47506:SF6">
    <property type="entry name" value="HTH-TYPE TRANSCRIPTIONAL REPRESSOR NEMR"/>
    <property type="match status" value="1"/>
</dbReference>
<feature type="DNA-binding region" description="H-T-H motif" evidence="4">
    <location>
        <begin position="37"/>
        <end position="56"/>
    </location>
</feature>
<reference evidence="6 7" key="1">
    <citation type="journal article" date="2019" name="Int. J. Syst. Evol. Microbiol.">
        <title>The Global Catalogue of Microorganisms (GCM) 10K type strain sequencing project: providing services to taxonomists for standard genome sequencing and annotation.</title>
        <authorList>
            <consortium name="The Broad Institute Genomics Platform"/>
            <consortium name="The Broad Institute Genome Sequencing Center for Infectious Disease"/>
            <person name="Wu L."/>
            <person name="Ma J."/>
        </authorList>
    </citation>
    <scope>NUCLEOTIDE SEQUENCE [LARGE SCALE GENOMIC DNA]</scope>
    <source>
        <strain evidence="6 7">JCM 13250</strain>
    </source>
</reference>
<dbReference type="Pfam" id="PF00440">
    <property type="entry name" value="TetR_N"/>
    <property type="match status" value="1"/>
</dbReference>
<evidence type="ECO:0000313" key="6">
    <source>
        <dbReference type="EMBL" id="GAA1797803.1"/>
    </source>
</evidence>
<dbReference type="InterPro" id="IPR009057">
    <property type="entry name" value="Homeodomain-like_sf"/>
</dbReference>
<dbReference type="Gene3D" id="1.10.10.60">
    <property type="entry name" value="Homeodomain-like"/>
    <property type="match status" value="1"/>
</dbReference>
<dbReference type="InterPro" id="IPR001647">
    <property type="entry name" value="HTH_TetR"/>
</dbReference>
<keyword evidence="3" id="KW-0804">Transcription</keyword>
<keyword evidence="1" id="KW-0805">Transcription regulation</keyword>
<dbReference type="Gene3D" id="1.10.357.10">
    <property type="entry name" value="Tetracycline Repressor, domain 2"/>
    <property type="match status" value="1"/>
</dbReference>
<dbReference type="SUPFAM" id="SSF48498">
    <property type="entry name" value="Tetracyclin repressor-like, C-terminal domain"/>
    <property type="match status" value="1"/>
</dbReference>
<keyword evidence="7" id="KW-1185">Reference proteome</keyword>
<evidence type="ECO:0000256" key="3">
    <source>
        <dbReference type="ARBA" id="ARBA00023163"/>
    </source>
</evidence>
<protein>
    <submittedName>
        <fullName evidence="6">TetR/AcrR family transcriptional regulator</fullName>
    </submittedName>
</protein>
<dbReference type="PROSITE" id="PS50977">
    <property type="entry name" value="HTH_TETR_2"/>
    <property type="match status" value="1"/>
</dbReference>
<feature type="domain" description="HTH tetR-type" evidence="5">
    <location>
        <begin position="14"/>
        <end position="74"/>
    </location>
</feature>
<evidence type="ECO:0000256" key="1">
    <source>
        <dbReference type="ARBA" id="ARBA00023015"/>
    </source>
</evidence>
<comment type="caution">
    <text evidence="6">The sequence shown here is derived from an EMBL/GenBank/DDBJ whole genome shotgun (WGS) entry which is preliminary data.</text>
</comment>
<evidence type="ECO:0000256" key="4">
    <source>
        <dbReference type="PROSITE-ProRule" id="PRU00335"/>
    </source>
</evidence>
<dbReference type="PRINTS" id="PR00455">
    <property type="entry name" value="HTHTETR"/>
</dbReference>
<dbReference type="InterPro" id="IPR011075">
    <property type="entry name" value="TetR_C"/>
</dbReference>
<evidence type="ECO:0000313" key="7">
    <source>
        <dbReference type="Proteomes" id="UP001500218"/>
    </source>
</evidence>
<proteinExistence type="predicted"/>
<dbReference type="InterPro" id="IPR036271">
    <property type="entry name" value="Tet_transcr_reg_TetR-rel_C_sf"/>
</dbReference>
<dbReference type="EMBL" id="BAAALT010000050">
    <property type="protein sequence ID" value="GAA1797803.1"/>
    <property type="molecule type" value="Genomic_DNA"/>
</dbReference>
<keyword evidence="2 4" id="KW-0238">DNA-binding</keyword>
<gene>
    <name evidence="6" type="ORF">GCM10009682_19330</name>
</gene>
<name>A0ABN2LRY1_9ACTN</name>